<organism evidence="2 3">
    <name type="scientific">Aneurinibacillus aneurinilyticus ATCC 12856</name>
    <dbReference type="NCBI Taxonomy" id="649747"/>
    <lineage>
        <taxon>Bacteria</taxon>
        <taxon>Bacillati</taxon>
        <taxon>Bacillota</taxon>
        <taxon>Bacilli</taxon>
        <taxon>Bacillales</taxon>
        <taxon>Paenibacillaceae</taxon>
        <taxon>Aneurinibacillus group</taxon>
        <taxon>Aneurinibacillus</taxon>
    </lineage>
</organism>
<dbReference type="STRING" id="649747.HMPREF0083_04122"/>
<comment type="caution">
    <text evidence="2">The sequence shown here is derived from an EMBL/GenBank/DDBJ whole genome shotgun (WGS) entry which is preliminary data.</text>
</comment>
<sequence length="94" mass="10769">MENYKKHPLHTTLQYGERVTIYNKKQHSHNGNITFEKLPPFPHNSPLLNLYNMSVTPGGKGGILMIQKQEKYLLIASVTVAVVMFISLVSRLFR</sequence>
<dbReference type="PATRIC" id="fig|649747.3.peg.3737"/>
<proteinExistence type="predicted"/>
<gene>
    <name evidence="2" type="ORF">HMPREF0083_04122</name>
</gene>
<accession>U1WGW6</accession>
<evidence type="ECO:0000313" key="2">
    <source>
        <dbReference type="EMBL" id="ERI07794.1"/>
    </source>
</evidence>
<protein>
    <submittedName>
        <fullName evidence="2">Uncharacterized protein</fullName>
    </submittedName>
</protein>
<evidence type="ECO:0000313" key="3">
    <source>
        <dbReference type="Proteomes" id="UP000016511"/>
    </source>
</evidence>
<keyword evidence="3" id="KW-1185">Reference proteome</keyword>
<dbReference type="AlphaFoldDB" id="U1WGW6"/>
<keyword evidence="1" id="KW-0812">Transmembrane</keyword>
<reference evidence="2 3" key="1">
    <citation type="submission" date="2013-08" db="EMBL/GenBank/DDBJ databases">
        <authorList>
            <person name="Weinstock G."/>
            <person name="Sodergren E."/>
            <person name="Wylie T."/>
            <person name="Fulton L."/>
            <person name="Fulton R."/>
            <person name="Fronick C."/>
            <person name="O'Laughlin M."/>
            <person name="Godfrey J."/>
            <person name="Miner T."/>
            <person name="Herter B."/>
            <person name="Appelbaum E."/>
            <person name="Cordes M."/>
            <person name="Lek S."/>
            <person name="Wollam A."/>
            <person name="Pepin K.H."/>
            <person name="Palsikar V.B."/>
            <person name="Mitreva M."/>
            <person name="Wilson R.K."/>
        </authorList>
    </citation>
    <scope>NUCLEOTIDE SEQUENCE [LARGE SCALE GENOMIC DNA]</scope>
    <source>
        <strain evidence="2 3">ATCC 12856</strain>
    </source>
</reference>
<dbReference type="HOGENOM" id="CLU_2379982_0_0_9"/>
<dbReference type="EMBL" id="AWSJ01000247">
    <property type="protein sequence ID" value="ERI07794.1"/>
    <property type="molecule type" value="Genomic_DNA"/>
</dbReference>
<keyword evidence="1" id="KW-1133">Transmembrane helix</keyword>
<dbReference type="Proteomes" id="UP000016511">
    <property type="component" value="Unassembled WGS sequence"/>
</dbReference>
<name>U1WGW6_ANEAE</name>
<evidence type="ECO:0000256" key="1">
    <source>
        <dbReference type="SAM" id="Phobius"/>
    </source>
</evidence>
<feature type="transmembrane region" description="Helical" evidence="1">
    <location>
        <begin position="72"/>
        <end position="93"/>
    </location>
</feature>
<keyword evidence="1" id="KW-0472">Membrane</keyword>